<reference evidence="4" key="1">
    <citation type="submission" date="2024-06" db="EMBL/GenBank/DDBJ databases">
        <authorList>
            <person name="Campbell A.G."/>
        </authorList>
    </citation>
    <scope>NUCLEOTIDE SEQUENCE</scope>
    <source>
        <strain evidence="4">EM17</strain>
    </source>
</reference>
<organism evidence="4 5">
    <name type="scientific">Methylobacterium brachiatum</name>
    <dbReference type="NCBI Taxonomy" id="269660"/>
    <lineage>
        <taxon>Bacteria</taxon>
        <taxon>Pseudomonadati</taxon>
        <taxon>Pseudomonadota</taxon>
        <taxon>Alphaproteobacteria</taxon>
        <taxon>Hyphomicrobiales</taxon>
        <taxon>Methylobacteriaceae</taxon>
        <taxon>Methylobacterium</taxon>
    </lineage>
</organism>
<feature type="transmembrane region" description="Helical" evidence="2">
    <location>
        <begin position="294"/>
        <end position="316"/>
    </location>
</feature>
<keyword evidence="5" id="KW-1185">Reference proteome</keyword>
<keyword evidence="4" id="KW-0012">Acyltransferase</keyword>
<keyword evidence="2" id="KW-0472">Membrane</keyword>
<keyword evidence="2" id="KW-1133">Transmembrane helix</keyword>
<feature type="transmembrane region" description="Helical" evidence="2">
    <location>
        <begin position="88"/>
        <end position="108"/>
    </location>
</feature>
<feature type="transmembrane region" description="Helical" evidence="2">
    <location>
        <begin position="48"/>
        <end position="67"/>
    </location>
</feature>
<dbReference type="InterPro" id="IPR050879">
    <property type="entry name" value="Acyltransferase_3"/>
</dbReference>
<evidence type="ECO:0000313" key="5">
    <source>
        <dbReference type="Proteomes" id="UP001432995"/>
    </source>
</evidence>
<dbReference type="Proteomes" id="UP001432995">
    <property type="component" value="Unassembled WGS sequence"/>
</dbReference>
<evidence type="ECO:0000256" key="2">
    <source>
        <dbReference type="SAM" id="Phobius"/>
    </source>
</evidence>
<feature type="transmembrane region" description="Helical" evidence="2">
    <location>
        <begin position="171"/>
        <end position="191"/>
    </location>
</feature>
<evidence type="ECO:0000256" key="1">
    <source>
        <dbReference type="SAM" id="MobiDB-lite"/>
    </source>
</evidence>
<feature type="domain" description="Acyltransferase 3" evidence="3">
    <location>
        <begin position="21"/>
        <end position="340"/>
    </location>
</feature>
<dbReference type="InterPro" id="IPR002656">
    <property type="entry name" value="Acyl_transf_3_dom"/>
</dbReference>
<protein>
    <submittedName>
        <fullName evidence="4">Acyltransferase</fullName>
        <ecNumber evidence="4">2.3.-.-</ecNumber>
    </submittedName>
</protein>
<proteinExistence type="predicted"/>
<dbReference type="Pfam" id="PF01757">
    <property type="entry name" value="Acyl_transf_3"/>
    <property type="match status" value="1"/>
</dbReference>
<gene>
    <name evidence="4" type="ORF">ABS770_15670</name>
</gene>
<feature type="transmembrane region" description="Helical" evidence="2">
    <location>
        <begin position="322"/>
        <end position="343"/>
    </location>
</feature>
<dbReference type="RefSeq" id="WP_350377117.1">
    <property type="nucleotide sequence ID" value="NZ_JBELQD010000016.1"/>
</dbReference>
<evidence type="ECO:0000313" key="4">
    <source>
        <dbReference type="EMBL" id="MER2289706.1"/>
    </source>
</evidence>
<feature type="transmembrane region" description="Helical" evidence="2">
    <location>
        <begin position="233"/>
        <end position="250"/>
    </location>
</feature>
<evidence type="ECO:0000259" key="3">
    <source>
        <dbReference type="Pfam" id="PF01757"/>
    </source>
</evidence>
<dbReference type="GO" id="GO:0016746">
    <property type="term" value="F:acyltransferase activity"/>
    <property type="evidence" value="ECO:0007669"/>
    <property type="project" value="UniProtKB-KW"/>
</dbReference>
<accession>A0ABV1R4Q0</accession>
<dbReference type="EMBL" id="JBELQD010000016">
    <property type="protein sequence ID" value="MER2289706.1"/>
    <property type="molecule type" value="Genomic_DNA"/>
</dbReference>
<sequence>MPDSGSQRTGDVPSAMPYLPQLDGVRALAILIVFAAHCGYSHVVPGGFGVTVFFFLSGYLITTLLRIERGRTGTVSLAAFYLRRSLRILPPLYLTLAATGALYAAGLLDWMRVEPAAVLGQVLFLTNYPGLFGTEAVLPVPLWSLAIEEHFYLVFPLAYLLWLGRLQPRRAALACLGICAAVLAIRCVNVWRLPDYSLNYSWTHTRIDAILFGCCLGLWNNPVIPADRAWRPTLWPVAASLAVILLTLAVRDPAFRETLRYTLQSAALFVPFAYLLHGEGWAVRWLSARPMRQLGLWSYSFYLAHMAVVALVLHLAPGLHGLTLMLAAFPLTLLWCWGMYGLVERPCARLRRRLLADRPPEPVLGTVGRSHDPVRSATRPPLPSGRGLG</sequence>
<keyword evidence="4" id="KW-0808">Transferase</keyword>
<comment type="caution">
    <text evidence="4">The sequence shown here is derived from an EMBL/GenBank/DDBJ whole genome shotgun (WGS) entry which is preliminary data.</text>
</comment>
<dbReference type="PANTHER" id="PTHR23028:SF53">
    <property type="entry name" value="ACYL_TRANSF_3 DOMAIN-CONTAINING PROTEIN"/>
    <property type="match status" value="1"/>
</dbReference>
<feature type="transmembrane region" description="Helical" evidence="2">
    <location>
        <begin position="142"/>
        <end position="164"/>
    </location>
</feature>
<keyword evidence="2" id="KW-0812">Transmembrane</keyword>
<name>A0ABV1R4Q0_9HYPH</name>
<dbReference type="PANTHER" id="PTHR23028">
    <property type="entry name" value="ACETYLTRANSFERASE"/>
    <property type="match status" value="1"/>
</dbReference>
<dbReference type="EC" id="2.3.-.-" evidence="4"/>
<feature type="region of interest" description="Disordered" evidence="1">
    <location>
        <begin position="364"/>
        <end position="389"/>
    </location>
</feature>